<dbReference type="eggNOG" id="ENOG502S5WP">
    <property type="taxonomic scope" value="Eukaryota"/>
</dbReference>
<gene>
    <name evidence="2" type="ORF">BEWA_010840</name>
</gene>
<dbReference type="VEuPathDB" id="PiroplasmaDB:BEWA_010840"/>
<organism evidence="2 3">
    <name type="scientific">Theileria equi strain WA</name>
    <dbReference type="NCBI Taxonomy" id="1537102"/>
    <lineage>
        <taxon>Eukaryota</taxon>
        <taxon>Sar</taxon>
        <taxon>Alveolata</taxon>
        <taxon>Apicomplexa</taxon>
        <taxon>Aconoidasida</taxon>
        <taxon>Piroplasmida</taxon>
        <taxon>Theileriidae</taxon>
        <taxon>Theileria</taxon>
    </lineage>
</organism>
<name>L0B1C0_THEEQ</name>
<sequence>MGWDLVSGLIGGTSKDNTTSSCDDKVPPPPSGAFAPPPVPPRGLGSNVSKNPRDLTFNGFTPPPKATVDTSYDASDYSSYTFSDNYNSYTKKEGLVDRIVKNPRAHNCLESIKMGFKMGGAVGGIFGGITDWRYGELRFLFRMWNDSKMLDNVVKS</sequence>
<reference evidence="2 3" key="1">
    <citation type="journal article" date="2012" name="BMC Genomics">
        <title>Comparative genomic analysis and phylogenetic position of Theileria equi.</title>
        <authorList>
            <person name="Kappmeyer L.S."/>
            <person name="Thiagarajan M."/>
            <person name="Herndon D.R."/>
            <person name="Ramsay J.D."/>
            <person name="Caler E."/>
            <person name="Djikeng A."/>
            <person name="Gillespie J.J."/>
            <person name="Lau A.O."/>
            <person name="Roalson E.H."/>
            <person name="Silva J.C."/>
            <person name="Silva M.G."/>
            <person name="Suarez C.E."/>
            <person name="Ueti M.W."/>
            <person name="Nene V.M."/>
            <person name="Mealey R.H."/>
            <person name="Knowles D.P."/>
            <person name="Brayton K.A."/>
        </authorList>
    </citation>
    <scope>NUCLEOTIDE SEQUENCE [LARGE SCALE GENOMIC DNA]</scope>
    <source>
        <strain evidence="2 3">WA</strain>
    </source>
</reference>
<dbReference type="AlphaFoldDB" id="L0B1C0"/>
<evidence type="ECO:0000256" key="1">
    <source>
        <dbReference type="SAM" id="MobiDB-lite"/>
    </source>
</evidence>
<dbReference type="GeneID" id="15806469"/>
<feature type="region of interest" description="Disordered" evidence="1">
    <location>
        <begin position="1"/>
        <end position="71"/>
    </location>
</feature>
<dbReference type="Proteomes" id="UP000031512">
    <property type="component" value="Chromosome 3"/>
</dbReference>
<dbReference type="KEGG" id="beq:BEWA_010840"/>
<proteinExistence type="predicted"/>
<evidence type="ECO:0000313" key="3">
    <source>
        <dbReference type="Proteomes" id="UP000031512"/>
    </source>
</evidence>
<evidence type="ECO:0000313" key="2">
    <source>
        <dbReference type="EMBL" id="AFZ81667.1"/>
    </source>
</evidence>
<dbReference type="Pfam" id="PF10247">
    <property type="entry name" value="Romo1"/>
    <property type="match status" value="1"/>
</dbReference>
<dbReference type="RefSeq" id="XP_004831333.1">
    <property type="nucleotide sequence ID" value="XM_004831276.1"/>
</dbReference>
<feature type="compositionally biased region" description="Pro residues" evidence="1">
    <location>
        <begin position="27"/>
        <end position="41"/>
    </location>
</feature>
<keyword evidence="3" id="KW-1185">Reference proteome</keyword>
<accession>L0B1C0</accession>
<dbReference type="EMBL" id="CP001670">
    <property type="protein sequence ID" value="AFZ81667.1"/>
    <property type="molecule type" value="Genomic_DNA"/>
</dbReference>
<protein>
    <submittedName>
        <fullName evidence="2">Uncharacterized protein</fullName>
    </submittedName>
</protein>
<dbReference type="InterPro" id="IPR018450">
    <property type="entry name" value="Romo1/Mgr2"/>
</dbReference>